<accession>A0A9I9DK57</accession>
<proteinExistence type="predicted"/>
<sequence length="50" mass="5877">MGFFEQRSTLVMDLRRVLTFRCLLESDLVDFHGLSRSQEGVLLGFRRASW</sequence>
<dbReference type="EnsemblPlants" id="MELO3C019562.2.1">
    <property type="protein sequence ID" value="MELO3C019562.2.1"/>
    <property type="gene ID" value="MELO3C019562.2"/>
</dbReference>
<reference evidence="1" key="1">
    <citation type="submission" date="2023-03" db="UniProtKB">
        <authorList>
            <consortium name="EnsemblPlants"/>
        </authorList>
    </citation>
    <scope>IDENTIFICATION</scope>
</reference>
<dbReference type="AlphaFoldDB" id="A0A9I9DK57"/>
<dbReference type="Gramene" id="MELO3C019562.2.1">
    <property type="protein sequence ID" value="MELO3C019562.2.1"/>
    <property type="gene ID" value="MELO3C019562.2"/>
</dbReference>
<name>A0A9I9DK57_CUCME</name>
<organism evidence="1">
    <name type="scientific">Cucumis melo</name>
    <name type="common">Muskmelon</name>
    <dbReference type="NCBI Taxonomy" id="3656"/>
    <lineage>
        <taxon>Eukaryota</taxon>
        <taxon>Viridiplantae</taxon>
        <taxon>Streptophyta</taxon>
        <taxon>Embryophyta</taxon>
        <taxon>Tracheophyta</taxon>
        <taxon>Spermatophyta</taxon>
        <taxon>Magnoliopsida</taxon>
        <taxon>eudicotyledons</taxon>
        <taxon>Gunneridae</taxon>
        <taxon>Pentapetalae</taxon>
        <taxon>rosids</taxon>
        <taxon>fabids</taxon>
        <taxon>Cucurbitales</taxon>
        <taxon>Cucurbitaceae</taxon>
        <taxon>Benincaseae</taxon>
        <taxon>Cucumis</taxon>
    </lineage>
</organism>
<evidence type="ECO:0000313" key="1">
    <source>
        <dbReference type="EnsemblPlants" id="MELO3C019562.2.1"/>
    </source>
</evidence>
<protein>
    <submittedName>
        <fullName evidence="1">Uncharacterized protein</fullName>
    </submittedName>
</protein>